<organism evidence="4">
    <name type="scientific">Intestinibacter bartlettii</name>
    <dbReference type="NCBI Taxonomy" id="261299"/>
    <lineage>
        <taxon>Bacteria</taxon>
        <taxon>Bacillati</taxon>
        <taxon>Bacillota</taxon>
        <taxon>Clostridia</taxon>
        <taxon>Peptostreptococcales</taxon>
        <taxon>Peptostreptococcaceae</taxon>
        <taxon>Intestinibacter</taxon>
    </lineage>
</organism>
<dbReference type="Pfam" id="PF01520">
    <property type="entry name" value="Amidase_3"/>
    <property type="match status" value="1"/>
</dbReference>
<dbReference type="CDD" id="cd02696">
    <property type="entry name" value="MurNAc-LAA"/>
    <property type="match status" value="1"/>
</dbReference>
<keyword evidence="2" id="KW-1133">Transmembrane helix</keyword>
<dbReference type="Gene3D" id="3.40.630.40">
    <property type="entry name" value="Zn-dependent exopeptidases"/>
    <property type="match status" value="1"/>
</dbReference>
<dbReference type="PANTHER" id="PTHR30404:SF0">
    <property type="entry name" value="N-ACETYLMURAMOYL-L-ALANINE AMIDASE AMIC"/>
    <property type="match status" value="1"/>
</dbReference>
<dbReference type="GO" id="GO:0030288">
    <property type="term" value="C:outer membrane-bounded periplasmic space"/>
    <property type="evidence" value="ECO:0007669"/>
    <property type="project" value="TreeGrafter"/>
</dbReference>
<evidence type="ECO:0000259" key="3">
    <source>
        <dbReference type="SMART" id="SM00646"/>
    </source>
</evidence>
<name>A0A6N2YA53_9FIRM</name>
<dbReference type="GO" id="GO:0008745">
    <property type="term" value="F:N-acetylmuramoyl-L-alanine amidase activity"/>
    <property type="evidence" value="ECO:0007669"/>
    <property type="project" value="UniProtKB-EC"/>
</dbReference>
<dbReference type="EMBL" id="CACRUE010000003">
    <property type="protein sequence ID" value="VYT63103.1"/>
    <property type="molecule type" value="Genomic_DNA"/>
</dbReference>
<sequence>MYGVIIMRKWKYIIISIAIIVTSLLIVKVKNASADVMEYMPVSNKIVVLDAGHGGIDPGAMNKDKTILEKDINLEITKKLRDLIEASGGTVIMTRDKDVSLYEEDGNKTTRQKYNENLRNRKKIIDESDADIFVSIHLNAFEQSKYYGAQTFYPKGNDDGKELAQFVQDELKRVVDEDNDRKIKPRDDIYLLKNAKMPSILIECGFLSNEKESQLLADSKYQDKIAWAIYVGIQKYLTGIAENN</sequence>
<feature type="domain" description="MurNAc-LAA" evidence="3">
    <location>
        <begin position="122"/>
        <end position="234"/>
    </location>
</feature>
<feature type="transmembrane region" description="Helical" evidence="2">
    <location>
        <begin position="12"/>
        <end position="29"/>
    </location>
</feature>
<dbReference type="EC" id="3.5.1.28" evidence="4"/>
<dbReference type="SUPFAM" id="SSF53187">
    <property type="entry name" value="Zn-dependent exopeptidases"/>
    <property type="match status" value="1"/>
</dbReference>
<dbReference type="InterPro" id="IPR014234">
    <property type="entry name" value="Spore_CwlD"/>
</dbReference>
<evidence type="ECO:0000256" key="2">
    <source>
        <dbReference type="SAM" id="Phobius"/>
    </source>
</evidence>
<keyword evidence="2" id="KW-0812">Transmembrane</keyword>
<proteinExistence type="predicted"/>
<dbReference type="InterPro" id="IPR002508">
    <property type="entry name" value="MurNAc-LAA_cat"/>
</dbReference>
<dbReference type="PANTHER" id="PTHR30404">
    <property type="entry name" value="N-ACETYLMURAMOYL-L-ALANINE AMIDASE"/>
    <property type="match status" value="1"/>
</dbReference>
<evidence type="ECO:0000256" key="1">
    <source>
        <dbReference type="ARBA" id="ARBA00022801"/>
    </source>
</evidence>
<protein>
    <submittedName>
        <fullName evidence="4">Germination-specific N-acetylmuramoyl-L-alanine amidase</fullName>
        <ecNumber evidence="4">3.5.1.28</ecNumber>
    </submittedName>
</protein>
<keyword evidence="2" id="KW-0472">Membrane</keyword>
<dbReference type="InterPro" id="IPR050695">
    <property type="entry name" value="N-acetylmuramoyl_amidase_3"/>
</dbReference>
<reference evidence="4" key="1">
    <citation type="submission" date="2019-11" db="EMBL/GenBank/DDBJ databases">
        <authorList>
            <person name="Feng L."/>
        </authorList>
    </citation>
    <scope>NUCLEOTIDE SEQUENCE</scope>
    <source>
        <strain evidence="4">IbartlettiiLFYP30</strain>
    </source>
</reference>
<evidence type="ECO:0000313" key="4">
    <source>
        <dbReference type="EMBL" id="VYT63103.1"/>
    </source>
</evidence>
<accession>A0A6N2YA53</accession>
<dbReference type="GO" id="GO:0009253">
    <property type="term" value="P:peptidoglycan catabolic process"/>
    <property type="evidence" value="ECO:0007669"/>
    <property type="project" value="InterPro"/>
</dbReference>
<gene>
    <name evidence="4" type="primary">cwlD_1</name>
    <name evidence="4" type="ORF">IBLFYP30_00772</name>
</gene>
<keyword evidence="1 4" id="KW-0378">Hydrolase</keyword>
<dbReference type="AlphaFoldDB" id="A0A6N2YA53"/>
<dbReference type="NCBIfam" id="TIGR02883">
    <property type="entry name" value="spore_cwlD"/>
    <property type="match status" value="1"/>
</dbReference>
<dbReference type="SMART" id="SM00646">
    <property type="entry name" value="Ami_3"/>
    <property type="match status" value="1"/>
</dbReference>